<evidence type="ECO:0000259" key="1">
    <source>
        <dbReference type="SMART" id="SM00327"/>
    </source>
</evidence>
<protein>
    <submittedName>
        <fullName evidence="2">VWA domain containing CoxE-like protein</fullName>
    </submittedName>
</protein>
<organism evidence="2 3">
    <name type="scientific">Nocardioides scoriae</name>
    <dbReference type="NCBI Taxonomy" id="642780"/>
    <lineage>
        <taxon>Bacteria</taxon>
        <taxon>Bacillati</taxon>
        <taxon>Actinomycetota</taxon>
        <taxon>Actinomycetes</taxon>
        <taxon>Propionibacteriales</taxon>
        <taxon>Nocardioidaceae</taxon>
        <taxon>Nocardioides</taxon>
    </lineage>
</organism>
<dbReference type="InterPro" id="IPR036465">
    <property type="entry name" value="vWFA_dom_sf"/>
</dbReference>
<dbReference type="EMBL" id="LT629757">
    <property type="protein sequence ID" value="SDT10987.1"/>
    <property type="molecule type" value="Genomic_DNA"/>
</dbReference>
<dbReference type="SUPFAM" id="SSF53300">
    <property type="entry name" value="vWA-like"/>
    <property type="match status" value="1"/>
</dbReference>
<dbReference type="STRING" id="642780.SAMN04488570_3551"/>
<dbReference type="InterPro" id="IPR008912">
    <property type="entry name" value="Uncharacterised_CoxE"/>
</dbReference>
<dbReference type="Gene3D" id="3.40.50.410">
    <property type="entry name" value="von Willebrand factor, type A domain"/>
    <property type="match status" value="1"/>
</dbReference>
<dbReference type="CDD" id="cd00198">
    <property type="entry name" value="vWFA"/>
    <property type="match status" value="1"/>
</dbReference>
<evidence type="ECO:0000313" key="3">
    <source>
        <dbReference type="Proteomes" id="UP000198859"/>
    </source>
</evidence>
<dbReference type="Proteomes" id="UP000198859">
    <property type="component" value="Chromosome I"/>
</dbReference>
<dbReference type="SMART" id="SM00327">
    <property type="entry name" value="VWA"/>
    <property type="match status" value="1"/>
</dbReference>
<feature type="domain" description="VWFA" evidence="1">
    <location>
        <begin position="84"/>
        <end position="244"/>
    </location>
</feature>
<dbReference type="Pfam" id="PF05762">
    <property type="entry name" value="VWA_CoxE"/>
    <property type="match status" value="1"/>
</dbReference>
<dbReference type="OrthoDB" id="3637086at2"/>
<name>A0A1H1XNY4_9ACTN</name>
<evidence type="ECO:0000313" key="2">
    <source>
        <dbReference type="EMBL" id="SDT10987.1"/>
    </source>
</evidence>
<accession>A0A1H1XNY4</accession>
<dbReference type="InterPro" id="IPR002035">
    <property type="entry name" value="VWF_A"/>
</dbReference>
<proteinExistence type="predicted"/>
<sequence>MLMSTATDPALRAKVQSLVPRLVLERARAGTRGGQGAGKLRRVPADRGGDLDVDASLEAISRARGEQRPPGMDELTATTWHRPSTALCLLVDRSGSMDGSRLVTAAMAAAACALRSEGELSVIAFDRTPEVLLDLHAPSPPLRTVQRVLGLRGHGMTSMDAAFRAARTQLEGARAHRRITIVLSDCRATDEVDPVPAARALHELVVIAPASDDDEARRVAREAGARMAPIESVDDLPRLLDQLLGH</sequence>
<dbReference type="AlphaFoldDB" id="A0A1H1XNY4"/>
<keyword evidence="3" id="KW-1185">Reference proteome</keyword>
<reference evidence="3" key="1">
    <citation type="submission" date="2016-10" db="EMBL/GenBank/DDBJ databases">
        <authorList>
            <person name="Varghese N."/>
            <person name="Submissions S."/>
        </authorList>
    </citation>
    <scope>NUCLEOTIDE SEQUENCE [LARGE SCALE GENOMIC DNA]</scope>
    <source>
        <strain evidence="3">DSM 22127</strain>
    </source>
</reference>
<gene>
    <name evidence="2" type="ORF">SAMN04488570_3551</name>
</gene>